<sequence>MKINSIIVAAPSSGSGKTTVSMGLIYALKKLGYSVKAFKIGPDYIDSGYQSFVSGNPSDNLDSWMGSRSIVRDIFFRKSQGYDISIIEGVMGLYDGKDYNSIRGSTAEIASILKIPVIIVIDISSMARTAASIINGLKSQARGFRIAGVILNRAGSDYHCLIVKKAIESLSNVKVLGCIKKNNDLSLSSRHLGLIPYIEGYRNKDYLESLGNEIIKSVDLNSVLSISKKSHSGNYNVKERKNRNIKVSIGVAYDRAFNFYYDENLKLLEHYGAEIKYFSPMESENIPDVDGIYIGGGFPEVYASDLEKNKTVLKEIKKLGNDGMPIFAECGGYMYLSKSIEYNNQRHFMAGIIDSDIYMDKLVLGYRTVESLSDNILFKKGYKIRGHEFHYSKIKYNVENNYAYNTSSGPDGFYTENILAGYSHLYFPSNKKIPERFVSSCHKYHKR</sequence>
<evidence type="ECO:0000259" key="9">
    <source>
        <dbReference type="Pfam" id="PF01656"/>
    </source>
</evidence>
<keyword evidence="7 8" id="KW-0315">Glutamine amidotransferase</keyword>
<dbReference type="SUPFAM" id="SSF52317">
    <property type="entry name" value="Class I glutamine amidotransferase-like"/>
    <property type="match status" value="1"/>
</dbReference>
<dbReference type="GO" id="GO:0009236">
    <property type="term" value="P:cobalamin biosynthetic process"/>
    <property type="evidence" value="ECO:0007669"/>
    <property type="project" value="UniProtKB-UniRule"/>
</dbReference>
<keyword evidence="6 8" id="KW-0460">Magnesium</keyword>
<dbReference type="SUPFAM" id="SSF52540">
    <property type="entry name" value="P-loop containing nucleoside triphosphate hydrolases"/>
    <property type="match status" value="1"/>
</dbReference>
<dbReference type="InterPro" id="IPR029062">
    <property type="entry name" value="Class_I_gatase-like"/>
</dbReference>
<evidence type="ECO:0000313" key="12">
    <source>
        <dbReference type="EMBL" id="KQB34847.1"/>
    </source>
</evidence>
<dbReference type="NCBIfam" id="TIGR00379">
    <property type="entry name" value="cobB"/>
    <property type="match status" value="1"/>
</dbReference>
<keyword evidence="13" id="KW-1185">Reference proteome</keyword>
<feature type="domain" description="CobB/CobQ-like glutamine amidotransferase" evidence="10">
    <location>
        <begin position="249"/>
        <end position="430"/>
    </location>
</feature>
<dbReference type="GeneID" id="84220947"/>
<dbReference type="Proteomes" id="UP000050515">
    <property type="component" value="Unassembled WGS sequence"/>
</dbReference>
<evidence type="ECO:0000256" key="5">
    <source>
        <dbReference type="ARBA" id="ARBA00022840"/>
    </source>
</evidence>
<evidence type="ECO:0000259" key="10">
    <source>
        <dbReference type="Pfam" id="PF07685"/>
    </source>
</evidence>
<evidence type="ECO:0000313" key="14">
    <source>
        <dbReference type="Proteomes" id="UP000050515"/>
    </source>
</evidence>
<comment type="function">
    <text evidence="8">Catalyzes the ATP-dependent amidation of the two carboxylate groups at positions a and c of cobyrinate, using either L-glutamine or ammonia as the nitrogen source.</text>
</comment>
<dbReference type="PATRIC" id="fig|507754.4.peg.1572"/>
<dbReference type="CDD" id="cd05388">
    <property type="entry name" value="CobB_N"/>
    <property type="match status" value="1"/>
</dbReference>
<gene>
    <name evidence="8" type="primary">cbiA</name>
    <name evidence="12" type="ORF">AOG54_03550</name>
    <name evidence="11" type="ORF">SE19_08885</name>
</gene>
<keyword evidence="3 8" id="KW-0436">Ligase</keyword>
<evidence type="ECO:0000256" key="8">
    <source>
        <dbReference type="HAMAP-Rule" id="MF_00027"/>
    </source>
</evidence>
<evidence type="ECO:0000256" key="6">
    <source>
        <dbReference type="ARBA" id="ARBA00022842"/>
    </source>
</evidence>
<keyword evidence="2 8" id="KW-0169">Cobalamin biosynthesis</keyword>
<comment type="miscellaneous">
    <text evidence="8">The a and c carboxylates of cobyrinate are activated for nucleophilic attack via formation of a phosphorylated intermediate by ATP. CbiA catalyzes first the amidation of the c-carboxylate, and then that of the a-carboxylate.</text>
</comment>
<dbReference type="NCBIfam" id="NF002204">
    <property type="entry name" value="PRK01077.1"/>
    <property type="match status" value="1"/>
</dbReference>
<comment type="similarity">
    <text evidence="8">Belongs to the CobB/CbiA family.</text>
</comment>
<dbReference type="RefSeq" id="WP_048101136.1">
    <property type="nucleotide sequence ID" value="NZ_JBBYJF010000005.1"/>
</dbReference>
<dbReference type="Pfam" id="PF07685">
    <property type="entry name" value="GATase_3"/>
    <property type="match status" value="1"/>
</dbReference>
<dbReference type="PANTHER" id="PTHR43873:SF1">
    <property type="entry name" value="COBYRINATE A,C-DIAMIDE SYNTHASE"/>
    <property type="match status" value="1"/>
</dbReference>
<dbReference type="Gene3D" id="3.40.50.880">
    <property type="match status" value="1"/>
</dbReference>
<dbReference type="EMBL" id="LJCQ01000429">
    <property type="protein sequence ID" value="KPV44025.1"/>
    <property type="molecule type" value="Genomic_DNA"/>
</dbReference>
<dbReference type="Pfam" id="PF01656">
    <property type="entry name" value="CbiA"/>
    <property type="match status" value="1"/>
</dbReference>
<comment type="cofactor">
    <cofactor evidence="1 8">
        <name>Mg(2+)</name>
        <dbReference type="ChEBI" id="CHEBI:18420"/>
    </cofactor>
</comment>
<name>A0A0P9D3C9_9ARCH</name>
<evidence type="ECO:0000313" key="11">
    <source>
        <dbReference type="EMBL" id="KPV44025.1"/>
    </source>
</evidence>
<reference evidence="12 13" key="2">
    <citation type="submission" date="2015-09" db="EMBL/GenBank/DDBJ databases">
        <title>Heavy metals and arsenic resistance mechanisms in polyextremophilic archaea of the family Ferroplasmaceae.</title>
        <authorList>
            <person name="Bulaev A.G."/>
            <person name="Kanygina A.V."/>
        </authorList>
    </citation>
    <scope>NUCLEOTIDE SEQUENCE [LARGE SCALE GENOMIC DNA]</scope>
    <source>
        <strain evidence="12 13">VT</strain>
    </source>
</reference>
<keyword evidence="5 8" id="KW-0067">ATP-binding</keyword>
<dbReference type="InterPro" id="IPR002586">
    <property type="entry name" value="CobQ/CobB/MinD/ParA_Nub-bd_dom"/>
</dbReference>
<reference evidence="11 14" key="1">
    <citation type="submission" date="2015-09" db="EMBL/GenBank/DDBJ databases">
        <title>Draft genome sequence of Acidiplasma aeolicum DSM 18409.</title>
        <authorList>
            <person name="Hemp J."/>
        </authorList>
    </citation>
    <scope>NUCLEOTIDE SEQUENCE [LARGE SCALE GENOMIC DNA]</scope>
    <source>
        <strain evidence="11 14">V</strain>
    </source>
</reference>
<dbReference type="GO" id="GO:0042242">
    <property type="term" value="F:cobyrinic acid a,c-diamide synthase activity"/>
    <property type="evidence" value="ECO:0007669"/>
    <property type="project" value="UniProtKB-UniRule"/>
</dbReference>
<protein>
    <recommendedName>
        <fullName evidence="8">Cobyrinate a,c-diamide synthase</fullName>
        <ecNumber evidence="8">6.3.5.11</ecNumber>
    </recommendedName>
    <alternativeName>
        <fullName evidence="8">Cobyrinic acid a,c-diamide synthetase</fullName>
    </alternativeName>
</protein>
<proteinExistence type="inferred from homology"/>
<evidence type="ECO:0000313" key="13">
    <source>
        <dbReference type="Proteomes" id="UP000050320"/>
    </source>
</evidence>
<feature type="domain" description="CobQ/CobB/MinD/ParA nucleotide binding" evidence="9">
    <location>
        <begin position="6"/>
        <end position="190"/>
    </location>
</feature>
<dbReference type="Proteomes" id="UP000050320">
    <property type="component" value="Unassembled WGS sequence"/>
</dbReference>
<feature type="site" description="Increases nucleophilicity of active site Cys" evidence="8">
    <location>
        <position position="424"/>
    </location>
</feature>
<comment type="domain">
    <text evidence="8">Comprises of two domains. The C-terminal domain contains the binding site for glutamine and catalyzes the hydrolysis of this substrate to glutamate and ammonia. The N-terminal domain is anticipated to bind ATP and cobyrinate and catalyzes the ultimate synthesis of the diamide product. The ammonia produced via the glutaminase domain is probably translocated to the adjacent domain via a molecular tunnel, where it reacts with an activated intermediate.</text>
</comment>
<dbReference type="AlphaFoldDB" id="A0A0P9D3C9"/>
<dbReference type="EMBL" id="LKBG01000200">
    <property type="protein sequence ID" value="KQB34847.1"/>
    <property type="molecule type" value="Genomic_DNA"/>
</dbReference>
<feature type="active site" description="Nucleophile" evidence="8">
    <location>
        <position position="330"/>
    </location>
</feature>
<dbReference type="HAMAP" id="MF_00027">
    <property type="entry name" value="CobB_CbiA"/>
    <property type="match status" value="1"/>
</dbReference>
<dbReference type="UniPathway" id="UPA00148">
    <property type="reaction ID" value="UER00231"/>
</dbReference>
<dbReference type="InterPro" id="IPR011698">
    <property type="entry name" value="GATase_3"/>
</dbReference>
<evidence type="ECO:0000256" key="3">
    <source>
        <dbReference type="ARBA" id="ARBA00022598"/>
    </source>
</evidence>
<dbReference type="GO" id="GO:0005524">
    <property type="term" value="F:ATP binding"/>
    <property type="evidence" value="ECO:0007669"/>
    <property type="project" value="UniProtKB-UniRule"/>
</dbReference>
<comment type="caution">
    <text evidence="11">The sequence shown here is derived from an EMBL/GenBank/DDBJ whole genome shotgun (WGS) entry which is preliminary data.</text>
</comment>
<dbReference type="OrthoDB" id="8896at2157"/>
<evidence type="ECO:0000256" key="4">
    <source>
        <dbReference type="ARBA" id="ARBA00022741"/>
    </source>
</evidence>
<dbReference type="PROSITE" id="PS51274">
    <property type="entry name" value="GATASE_COBBQ"/>
    <property type="match status" value="1"/>
</dbReference>
<accession>A0A0P9D3C9</accession>
<evidence type="ECO:0000256" key="7">
    <source>
        <dbReference type="ARBA" id="ARBA00022962"/>
    </source>
</evidence>
<dbReference type="InterPro" id="IPR004484">
    <property type="entry name" value="CbiA/CobB_synth"/>
</dbReference>
<evidence type="ECO:0000256" key="2">
    <source>
        <dbReference type="ARBA" id="ARBA00022573"/>
    </source>
</evidence>
<dbReference type="InterPro" id="IPR027417">
    <property type="entry name" value="P-loop_NTPase"/>
</dbReference>
<comment type="pathway">
    <text evidence="8">Cofactor biosynthesis; adenosylcobalamin biosynthesis; cob(II)yrinate a,c-diamide from sirohydrochlorin (anaerobic route): step 10/10.</text>
</comment>
<dbReference type="PANTHER" id="PTHR43873">
    <property type="entry name" value="COBYRINATE A,C-DIAMIDE SYNTHASE"/>
    <property type="match status" value="1"/>
</dbReference>
<dbReference type="Gene3D" id="3.40.50.300">
    <property type="entry name" value="P-loop containing nucleotide triphosphate hydrolases"/>
    <property type="match status" value="1"/>
</dbReference>
<dbReference type="EC" id="6.3.5.11" evidence="8"/>
<comment type="catalytic activity">
    <reaction evidence="8">
        <text>cob(II)yrinate + 2 L-glutamine + 2 ATP + 2 H2O = cob(II)yrinate a,c diamide + 2 L-glutamate + 2 ADP + 2 phosphate + 2 H(+)</text>
        <dbReference type="Rhea" id="RHEA:26289"/>
        <dbReference type="ChEBI" id="CHEBI:15377"/>
        <dbReference type="ChEBI" id="CHEBI:15378"/>
        <dbReference type="ChEBI" id="CHEBI:29985"/>
        <dbReference type="ChEBI" id="CHEBI:30616"/>
        <dbReference type="ChEBI" id="CHEBI:43474"/>
        <dbReference type="ChEBI" id="CHEBI:58359"/>
        <dbReference type="ChEBI" id="CHEBI:58537"/>
        <dbReference type="ChEBI" id="CHEBI:58894"/>
        <dbReference type="ChEBI" id="CHEBI:456216"/>
        <dbReference type="EC" id="6.3.5.11"/>
    </reaction>
</comment>
<organism evidence="11 14">
    <name type="scientific">Acidiplasma aeolicum</name>
    <dbReference type="NCBI Taxonomy" id="507754"/>
    <lineage>
        <taxon>Archaea</taxon>
        <taxon>Methanobacteriati</taxon>
        <taxon>Thermoplasmatota</taxon>
        <taxon>Thermoplasmata</taxon>
        <taxon>Thermoplasmatales</taxon>
        <taxon>Ferroplasmaceae</taxon>
        <taxon>Acidiplasma</taxon>
    </lineage>
</organism>
<dbReference type="CDD" id="cd03130">
    <property type="entry name" value="GATase1_CobB"/>
    <property type="match status" value="1"/>
</dbReference>
<evidence type="ECO:0000256" key="1">
    <source>
        <dbReference type="ARBA" id="ARBA00001946"/>
    </source>
</evidence>
<keyword evidence="4 8" id="KW-0547">Nucleotide-binding</keyword>